<reference evidence="3 4" key="1">
    <citation type="submission" date="2019-06" db="EMBL/GenBank/DDBJ databases">
        <title>Whole genome shotgun sequence of Streptomyces cacaoi subsp. cacaoi NBRC 12748.</title>
        <authorList>
            <person name="Hosoyama A."/>
            <person name="Uohara A."/>
            <person name="Ohji S."/>
            <person name="Ichikawa N."/>
        </authorList>
    </citation>
    <scope>NUCLEOTIDE SEQUENCE [LARGE SCALE GENOMIC DNA]</scope>
    <source>
        <strain evidence="3 4">NBRC 12748</strain>
    </source>
</reference>
<evidence type="ECO:0000313" key="4">
    <source>
        <dbReference type="Proteomes" id="UP000319210"/>
    </source>
</evidence>
<dbReference type="EMBL" id="BJMM01000004">
    <property type="protein sequence ID" value="GEB48841.1"/>
    <property type="molecule type" value="Genomic_DNA"/>
</dbReference>
<keyword evidence="2" id="KW-0812">Transmembrane</keyword>
<feature type="transmembrane region" description="Helical" evidence="2">
    <location>
        <begin position="9"/>
        <end position="26"/>
    </location>
</feature>
<protein>
    <submittedName>
        <fullName evidence="3">Uncharacterized protein</fullName>
    </submittedName>
</protein>
<dbReference type="AlphaFoldDB" id="A0A4Y3QUC4"/>
<feature type="region of interest" description="Disordered" evidence="1">
    <location>
        <begin position="67"/>
        <end position="91"/>
    </location>
</feature>
<dbReference type="Proteomes" id="UP000319210">
    <property type="component" value="Unassembled WGS sequence"/>
</dbReference>
<keyword evidence="4" id="KW-1185">Reference proteome</keyword>
<sequence length="91" mass="9734">MTRHPFEPARLLLGLVMVAVAVAYLLDASGEWDVPHWVLPIVVPAALLLAGCTALATLWARRSLASRRRGLPGGSGGEGREGRPGEPVDRR</sequence>
<keyword evidence="2" id="KW-1133">Transmembrane helix</keyword>
<evidence type="ECO:0000256" key="2">
    <source>
        <dbReference type="SAM" id="Phobius"/>
    </source>
</evidence>
<evidence type="ECO:0000256" key="1">
    <source>
        <dbReference type="SAM" id="MobiDB-lite"/>
    </source>
</evidence>
<feature type="transmembrane region" description="Helical" evidence="2">
    <location>
        <begin position="38"/>
        <end position="60"/>
    </location>
</feature>
<proteinExistence type="predicted"/>
<evidence type="ECO:0000313" key="3">
    <source>
        <dbReference type="EMBL" id="GEB48841.1"/>
    </source>
</evidence>
<name>A0A4Y3QUC4_STRCI</name>
<feature type="compositionally biased region" description="Basic and acidic residues" evidence="1">
    <location>
        <begin position="78"/>
        <end position="91"/>
    </location>
</feature>
<gene>
    <name evidence="3" type="ORF">SCA03_13920</name>
</gene>
<dbReference type="RefSeq" id="WP_086814366.1">
    <property type="nucleotide sequence ID" value="NZ_BJMM01000004.1"/>
</dbReference>
<accession>A0A4Y3QUC4</accession>
<comment type="caution">
    <text evidence="3">The sequence shown here is derived from an EMBL/GenBank/DDBJ whole genome shotgun (WGS) entry which is preliminary data.</text>
</comment>
<keyword evidence="2" id="KW-0472">Membrane</keyword>
<organism evidence="3 4">
    <name type="scientific">Streptomyces cacaoi</name>
    <dbReference type="NCBI Taxonomy" id="1898"/>
    <lineage>
        <taxon>Bacteria</taxon>
        <taxon>Bacillati</taxon>
        <taxon>Actinomycetota</taxon>
        <taxon>Actinomycetes</taxon>
        <taxon>Kitasatosporales</taxon>
        <taxon>Streptomycetaceae</taxon>
        <taxon>Streptomyces</taxon>
    </lineage>
</organism>